<evidence type="ECO:0000313" key="1">
    <source>
        <dbReference type="EMBL" id="MPL67992.1"/>
    </source>
</evidence>
<protein>
    <submittedName>
        <fullName evidence="1">Uncharacterized protein</fullName>
    </submittedName>
</protein>
<dbReference type="EMBL" id="VSSQ01000039">
    <property type="protein sequence ID" value="MPL67992.1"/>
    <property type="molecule type" value="Genomic_DNA"/>
</dbReference>
<proteinExistence type="predicted"/>
<dbReference type="AlphaFoldDB" id="A0A644TNY4"/>
<accession>A0A644TNY4</accession>
<gene>
    <name evidence="1" type="ORF">SDC9_13696</name>
</gene>
<organism evidence="1">
    <name type="scientific">bioreactor metagenome</name>
    <dbReference type="NCBI Taxonomy" id="1076179"/>
    <lineage>
        <taxon>unclassified sequences</taxon>
        <taxon>metagenomes</taxon>
        <taxon>ecological metagenomes</taxon>
    </lineage>
</organism>
<comment type="caution">
    <text evidence="1">The sequence shown here is derived from an EMBL/GenBank/DDBJ whole genome shotgun (WGS) entry which is preliminary data.</text>
</comment>
<name>A0A644TNY4_9ZZZZ</name>
<reference evidence="1" key="1">
    <citation type="submission" date="2019-08" db="EMBL/GenBank/DDBJ databases">
        <authorList>
            <person name="Kucharzyk K."/>
            <person name="Murdoch R.W."/>
            <person name="Higgins S."/>
            <person name="Loffler F."/>
        </authorList>
    </citation>
    <scope>NUCLEOTIDE SEQUENCE</scope>
</reference>
<sequence length="163" mass="18310">MRRKKVFVTLLLMLTLFLPSQTVFAGIKVSDDGKPVFISSHMMGGDVIRQPNGNSSLNTIITGFAGNSFPLQVRFKTLTTFIATARYESPISTIVLTNDTGKETLSRYNFTMFLNRPGAMYTQVVDWKISFPTEGFYAFNIFVDGALVGYYPFYVWTNGIVIK</sequence>